<feature type="region of interest" description="Disordered" evidence="1">
    <location>
        <begin position="71"/>
        <end position="95"/>
    </location>
</feature>
<gene>
    <name evidence="2" type="ORF">VOLCADRAFT_99545</name>
</gene>
<dbReference type="Proteomes" id="UP000001058">
    <property type="component" value="Unassembled WGS sequence"/>
</dbReference>
<proteinExistence type="predicted"/>
<reference evidence="2 3" key="1">
    <citation type="journal article" date="2010" name="Science">
        <title>Genomic analysis of organismal complexity in the multicellular green alga Volvox carteri.</title>
        <authorList>
            <person name="Prochnik S.E."/>
            <person name="Umen J."/>
            <person name="Nedelcu A.M."/>
            <person name="Hallmann A."/>
            <person name="Miller S.M."/>
            <person name="Nishii I."/>
            <person name="Ferris P."/>
            <person name="Kuo A."/>
            <person name="Mitros T."/>
            <person name="Fritz-Laylin L.K."/>
            <person name="Hellsten U."/>
            <person name="Chapman J."/>
            <person name="Simakov O."/>
            <person name="Rensing S.A."/>
            <person name="Terry A."/>
            <person name="Pangilinan J."/>
            <person name="Kapitonov V."/>
            <person name="Jurka J."/>
            <person name="Salamov A."/>
            <person name="Shapiro H."/>
            <person name="Schmutz J."/>
            <person name="Grimwood J."/>
            <person name="Lindquist E."/>
            <person name="Lucas S."/>
            <person name="Grigoriev I.V."/>
            <person name="Schmitt R."/>
            <person name="Kirk D."/>
            <person name="Rokhsar D.S."/>
        </authorList>
    </citation>
    <scope>NUCLEOTIDE SEQUENCE [LARGE SCALE GENOMIC DNA]</scope>
    <source>
        <strain evidence="3">f. Nagariensis / Eve</strain>
    </source>
</reference>
<dbReference type="AlphaFoldDB" id="D8UI11"/>
<dbReference type="GeneID" id="9623396"/>
<evidence type="ECO:0000313" key="3">
    <source>
        <dbReference type="Proteomes" id="UP000001058"/>
    </source>
</evidence>
<keyword evidence="3" id="KW-1185">Reference proteome</keyword>
<dbReference type="KEGG" id="vcn:VOLCADRAFT_99545"/>
<protein>
    <submittedName>
        <fullName evidence="2">Uncharacterized protein</fullName>
    </submittedName>
</protein>
<evidence type="ECO:0000313" key="2">
    <source>
        <dbReference type="EMBL" id="EFJ40656.1"/>
    </source>
</evidence>
<sequence length="189" mass="20335">MNRFPPRAFAHRGEAKYEYIPLRQHNQPTTVEPTIAEEDIYQEDAPTDFGWIPDDHPHVGQADIEGTAAADHGACDSDDYNGDSKDADESDGAGGAATSYGLAFDPQHASLYFHHLPNSAVERCSDEAACPRCGSAGCRGGLSPIPVTVVCWDKPMAISLPQLTCMHCRAPFTIRSTTAVDCLPDTVSS</sequence>
<dbReference type="InParanoid" id="D8UI11"/>
<name>D8UI11_VOLCA</name>
<accession>D8UI11</accession>
<dbReference type="EMBL" id="GL378410">
    <property type="protein sequence ID" value="EFJ40656.1"/>
    <property type="molecule type" value="Genomic_DNA"/>
</dbReference>
<dbReference type="RefSeq" id="XP_002958282.1">
    <property type="nucleotide sequence ID" value="XM_002958236.1"/>
</dbReference>
<organism evidence="3">
    <name type="scientific">Volvox carteri f. nagariensis</name>
    <dbReference type="NCBI Taxonomy" id="3068"/>
    <lineage>
        <taxon>Eukaryota</taxon>
        <taxon>Viridiplantae</taxon>
        <taxon>Chlorophyta</taxon>
        <taxon>core chlorophytes</taxon>
        <taxon>Chlorophyceae</taxon>
        <taxon>CS clade</taxon>
        <taxon>Chlamydomonadales</taxon>
        <taxon>Volvocaceae</taxon>
        <taxon>Volvox</taxon>
    </lineage>
</organism>
<evidence type="ECO:0000256" key="1">
    <source>
        <dbReference type="SAM" id="MobiDB-lite"/>
    </source>
</evidence>